<sequence>MRWVLHQASAANIPLFHAVMDAAKMLLVTLPLVTDALIKHQKQSLTSRHKLSKASKTQPKRHTNEKKAVACAGQFNCCITQVADCYKESSKRIEDSTMESETINSANISKMELTIAPVDSKKLQIHHNTKLNSKNTSKRLARGVQHSAAI</sequence>
<accession>F0WN78</accession>
<feature type="region of interest" description="Disordered" evidence="1">
    <location>
        <begin position="44"/>
        <end position="66"/>
    </location>
</feature>
<dbReference type="AlphaFoldDB" id="F0WN78"/>
<feature type="compositionally biased region" description="Basic residues" evidence="1">
    <location>
        <begin position="44"/>
        <end position="64"/>
    </location>
</feature>
<dbReference type="HOGENOM" id="CLU_1743888_0_0_1"/>
<name>F0WN78_9STRA</name>
<gene>
    <name evidence="2" type="primary">AlNc14C167G7910</name>
    <name evidence="2" type="ORF">ALNC14_089100</name>
</gene>
<evidence type="ECO:0000313" key="2">
    <source>
        <dbReference type="EMBL" id="CCA22767.1"/>
    </source>
</evidence>
<reference evidence="2" key="1">
    <citation type="journal article" date="2011" name="PLoS Biol.">
        <title>Gene gain and loss during evolution of obligate parasitism in the white rust pathogen of Arabidopsis thaliana.</title>
        <authorList>
            <person name="Kemen E."/>
            <person name="Gardiner A."/>
            <person name="Schultz-Larsen T."/>
            <person name="Kemen A.C."/>
            <person name="Balmuth A.L."/>
            <person name="Robert-Seilaniantz A."/>
            <person name="Bailey K."/>
            <person name="Holub E."/>
            <person name="Studholme D.J."/>
            <person name="Maclean D."/>
            <person name="Jones J.D."/>
        </authorList>
    </citation>
    <scope>NUCLEOTIDE SEQUENCE</scope>
</reference>
<evidence type="ECO:0000256" key="1">
    <source>
        <dbReference type="SAM" id="MobiDB-lite"/>
    </source>
</evidence>
<organism evidence="2">
    <name type="scientific">Albugo laibachii Nc14</name>
    <dbReference type="NCBI Taxonomy" id="890382"/>
    <lineage>
        <taxon>Eukaryota</taxon>
        <taxon>Sar</taxon>
        <taxon>Stramenopiles</taxon>
        <taxon>Oomycota</taxon>
        <taxon>Peronosporomycetes</taxon>
        <taxon>Albuginales</taxon>
        <taxon>Albuginaceae</taxon>
        <taxon>Albugo</taxon>
    </lineage>
</organism>
<reference evidence="2" key="2">
    <citation type="submission" date="2011-02" db="EMBL/GenBank/DDBJ databases">
        <authorList>
            <person name="MacLean D."/>
        </authorList>
    </citation>
    <scope>NUCLEOTIDE SEQUENCE</scope>
</reference>
<proteinExistence type="predicted"/>
<protein>
    <submittedName>
        <fullName evidence="2">AlNc14C167G7910 protein</fullName>
    </submittedName>
</protein>
<dbReference type="EMBL" id="FR824212">
    <property type="protein sequence ID" value="CCA22767.1"/>
    <property type="molecule type" value="Genomic_DNA"/>
</dbReference>